<dbReference type="PRINTS" id="PR00039">
    <property type="entry name" value="HTHLYSR"/>
</dbReference>
<dbReference type="EMBL" id="FRDN01000005">
    <property type="protein sequence ID" value="SHN64072.1"/>
    <property type="molecule type" value="Genomic_DNA"/>
</dbReference>
<keyword evidence="3" id="KW-0238">DNA-binding</keyword>
<organism evidence="6 7">
    <name type="scientific">Desulfitobacterium chlororespirans DSM 11544</name>
    <dbReference type="NCBI Taxonomy" id="1121395"/>
    <lineage>
        <taxon>Bacteria</taxon>
        <taxon>Bacillati</taxon>
        <taxon>Bacillota</taxon>
        <taxon>Clostridia</taxon>
        <taxon>Eubacteriales</taxon>
        <taxon>Desulfitobacteriaceae</taxon>
        <taxon>Desulfitobacterium</taxon>
    </lineage>
</organism>
<evidence type="ECO:0000313" key="6">
    <source>
        <dbReference type="EMBL" id="SHN64072.1"/>
    </source>
</evidence>
<dbReference type="SUPFAM" id="SSF46785">
    <property type="entry name" value="Winged helix' DNA-binding domain"/>
    <property type="match status" value="1"/>
</dbReference>
<feature type="domain" description="HTH lysR-type" evidence="5">
    <location>
        <begin position="1"/>
        <end position="58"/>
    </location>
</feature>
<evidence type="ECO:0000256" key="2">
    <source>
        <dbReference type="ARBA" id="ARBA00023015"/>
    </source>
</evidence>
<keyword evidence="2" id="KW-0805">Transcription regulation</keyword>
<dbReference type="InterPro" id="IPR036388">
    <property type="entry name" value="WH-like_DNA-bd_sf"/>
</dbReference>
<proteinExistence type="inferred from homology"/>
<dbReference type="GO" id="GO:0003700">
    <property type="term" value="F:DNA-binding transcription factor activity"/>
    <property type="evidence" value="ECO:0007669"/>
    <property type="project" value="InterPro"/>
</dbReference>
<name>A0A1M7T044_9FIRM</name>
<dbReference type="Proteomes" id="UP000184010">
    <property type="component" value="Unassembled WGS sequence"/>
</dbReference>
<dbReference type="Pfam" id="PF00126">
    <property type="entry name" value="HTH_1"/>
    <property type="match status" value="1"/>
</dbReference>
<dbReference type="RefSeq" id="WP_072771909.1">
    <property type="nucleotide sequence ID" value="NZ_FRDN01000005.1"/>
</dbReference>
<dbReference type="InterPro" id="IPR036390">
    <property type="entry name" value="WH_DNA-bd_sf"/>
</dbReference>
<dbReference type="PROSITE" id="PS50931">
    <property type="entry name" value="HTH_LYSR"/>
    <property type="match status" value="1"/>
</dbReference>
<dbReference type="AlphaFoldDB" id="A0A1M7T044"/>
<evidence type="ECO:0000256" key="3">
    <source>
        <dbReference type="ARBA" id="ARBA00023125"/>
    </source>
</evidence>
<dbReference type="Gene3D" id="3.40.190.10">
    <property type="entry name" value="Periplasmic binding protein-like II"/>
    <property type="match status" value="2"/>
</dbReference>
<dbReference type="InterPro" id="IPR000847">
    <property type="entry name" value="LysR_HTH_N"/>
</dbReference>
<comment type="similarity">
    <text evidence="1">Belongs to the LysR transcriptional regulatory family.</text>
</comment>
<keyword evidence="4" id="KW-0804">Transcription</keyword>
<dbReference type="SUPFAM" id="SSF53850">
    <property type="entry name" value="Periplasmic binding protein-like II"/>
    <property type="match status" value="1"/>
</dbReference>
<dbReference type="GO" id="GO:0000976">
    <property type="term" value="F:transcription cis-regulatory region binding"/>
    <property type="evidence" value="ECO:0007669"/>
    <property type="project" value="TreeGrafter"/>
</dbReference>
<dbReference type="FunFam" id="1.10.10.10:FF:000001">
    <property type="entry name" value="LysR family transcriptional regulator"/>
    <property type="match status" value="1"/>
</dbReference>
<reference evidence="7" key="1">
    <citation type="submission" date="2016-12" db="EMBL/GenBank/DDBJ databases">
        <authorList>
            <person name="Varghese N."/>
            <person name="Submissions S."/>
        </authorList>
    </citation>
    <scope>NUCLEOTIDE SEQUENCE [LARGE SCALE GENOMIC DNA]</scope>
    <source>
        <strain evidence="7">DSM 11544</strain>
    </source>
</reference>
<gene>
    <name evidence="6" type="ORF">SAMN02745215_01373</name>
</gene>
<dbReference type="PANTHER" id="PTHR30126:SF39">
    <property type="entry name" value="HTH-TYPE TRANSCRIPTIONAL REGULATOR CYSL"/>
    <property type="match status" value="1"/>
</dbReference>
<evidence type="ECO:0000256" key="4">
    <source>
        <dbReference type="ARBA" id="ARBA00023163"/>
    </source>
</evidence>
<accession>A0A1M7T044</accession>
<dbReference type="Gene3D" id="1.10.10.10">
    <property type="entry name" value="Winged helix-like DNA-binding domain superfamily/Winged helix DNA-binding domain"/>
    <property type="match status" value="1"/>
</dbReference>
<dbReference type="PANTHER" id="PTHR30126">
    <property type="entry name" value="HTH-TYPE TRANSCRIPTIONAL REGULATOR"/>
    <property type="match status" value="1"/>
</dbReference>
<evidence type="ECO:0000256" key="1">
    <source>
        <dbReference type="ARBA" id="ARBA00009437"/>
    </source>
</evidence>
<dbReference type="CDD" id="cd08420">
    <property type="entry name" value="PBP2_CysL_like"/>
    <property type="match status" value="1"/>
</dbReference>
<dbReference type="Pfam" id="PF03466">
    <property type="entry name" value="LysR_substrate"/>
    <property type="match status" value="1"/>
</dbReference>
<evidence type="ECO:0000313" key="7">
    <source>
        <dbReference type="Proteomes" id="UP000184010"/>
    </source>
</evidence>
<protein>
    <submittedName>
        <fullName evidence="6">Transcriptional regulator, LysR family</fullName>
    </submittedName>
</protein>
<dbReference type="InterPro" id="IPR005119">
    <property type="entry name" value="LysR_subst-bd"/>
</dbReference>
<evidence type="ECO:0000259" key="5">
    <source>
        <dbReference type="PROSITE" id="PS50931"/>
    </source>
</evidence>
<dbReference type="STRING" id="1121395.SAMN02745215_01373"/>
<sequence length="308" mass="34598">MIIETLEIFRKVAEEKSFSKAAEDLFLSQPAVSSHIRNLENEFGTKLIYRSSKHVDLTPAGEILYEQACRIINQYQETKEKINQIQSIVSGNLRIGASFTIGEYILPELVSQTARRYPNLNINVTIGNTEEIAQGLRQNRLDVALVEGKITGKEFVLEPFMVDEMVLIALPSHPLAKIKGVTAQDLEDQVWILRETGSGTREFSDRFIETLKIPVKHSYGFSSNTGVKAAVLSGLGIALVSKLIIQKEIKAGEIAIIPLEENLPRLSREFLIARGQQTYFTKASEAFLMELSHYSQDTHENSLQLNLY</sequence>
<keyword evidence="7" id="KW-1185">Reference proteome</keyword>